<evidence type="ECO:0000313" key="2">
    <source>
        <dbReference type="EMBL" id="KAL1264134.1"/>
    </source>
</evidence>
<sequence length="103" mass="11784">MTSVDARRAEHPNKKYDPIINSTVGGGSVPKSVPPINKKKKTTWLRPVLYHEGDVTTLHHKLHQEQLLKIFYHPQQCITLRVIAHVKKNIALSKDLLHLLHCL</sequence>
<gene>
    <name evidence="2" type="ORF">QQF64_004489</name>
</gene>
<dbReference type="EMBL" id="JAYMGO010000012">
    <property type="protein sequence ID" value="KAL1264134.1"/>
    <property type="molecule type" value="Genomic_DNA"/>
</dbReference>
<keyword evidence="3" id="KW-1185">Reference proteome</keyword>
<accession>A0ABR3MJE5</accession>
<proteinExistence type="predicted"/>
<name>A0ABR3MJE5_9TELE</name>
<evidence type="ECO:0000313" key="3">
    <source>
        <dbReference type="Proteomes" id="UP001558613"/>
    </source>
</evidence>
<reference evidence="2 3" key="1">
    <citation type="submission" date="2023-09" db="EMBL/GenBank/DDBJ databases">
        <authorList>
            <person name="Wang M."/>
        </authorList>
    </citation>
    <scope>NUCLEOTIDE SEQUENCE [LARGE SCALE GENOMIC DNA]</scope>
    <source>
        <strain evidence="2">GT-2023</strain>
        <tissue evidence="2">Liver</tissue>
    </source>
</reference>
<feature type="region of interest" description="Disordered" evidence="1">
    <location>
        <begin position="1"/>
        <end position="21"/>
    </location>
</feature>
<protein>
    <submittedName>
        <fullName evidence="2">Uncharacterized protein</fullName>
    </submittedName>
</protein>
<feature type="compositionally biased region" description="Basic and acidic residues" evidence="1">
    <location>
        <begin position="1"/>
        <end position="17"/>
    </location>
</feature>
<comment type="caution">
    <text evidence="2">The sequence shown here is derived from an EMBL/GenBank/DDBJ whole genome shotgun (WGS) entry which is preliminary data.</text>
</comment>
<evidence type="ECO:0000256" key="1">
    <source>
        <dbReference type="SAM" id="MobiDB-lite"/>
    </source>
</evidence>
<organism evidence="2 3">
    <name type="scientific">Cirrhinus molitorella</name>
    <name type="common">mud carp</name>
    <dbReference type="NCBI Taxonomy" id="172907"/>
    <lineage>
        <taxon>Eukaryota</taxon>
        <taxon>Metazoa</taxon>
        <taxon>Chordata</taxon>
        <taxon>Craniata</taxon>
        <taxon>Vertebrata</taxon>
        <taxon>Euteleostomi</taxon>
        <taxon>Actinopterygii</taxon>
        <taxon>Neopterygii</taxon>
        <taxon>Teleostei</taxon>
        <taxon>Ostariophysi</taxon>
        <taxon>Cypriniformes</taxon>
        <taxon>Cyprinidae</taxon>
        <taxon>Labeoninae</taxon>
        <taxon>Labeonini</taxon>
        <taxon>Cirrhinus</taxon>
    </lineage>
</organism>
<dbReference type="Proteomes" id="UP001558613">
    <property type="component" value="Unassembled WGS sequence"/>
</dbReference>